<dbReference type="EMBL" id="SMCX01000003">
    <property type="protein sequence ID" value="TCW25804.1"/>
    <property type="molecule type" value="Genomic_DNA"/>
</dbReference>
<name>A0A4R3ZXY6_9ACTN</name>
<evidence type="ECO:0000313" key="2">
    <source>
        <dbReference type="EMBL" id="TCW25804.1"/>
    </source>
</evidence>
<dbReference type="Proteomes" id="UP000295805">
    <property type="component" value="Unassembled WGS sequence"/>
</dbReference>
<dbReference type="AlphaFoldDB" id="A0A4R3ZXY6"/>
<dbReference type="EMBL" id="JBFTEZ010000002">
    <property type="protein sequence ID" value="MEX6463702.1"/>
    <property type="molecule type" value="Genomic_DNA"/>
</dbReference>
<dbReference type="InterPro" id="IPR036938">
    <property type="entry name" value="PAP2/HPO_sf"/>
</dbReference>
<evidence type="ECO:0000313" key="1">
    <source>
        <dbReference type="EMBL" id="MEX6463702.1"/>
    </source>
</evidence>
<evidence type="ECO:0000313" key="3">
    <source>
        <dbReference type="Proteomes" id="UP000295805"/>
    </source>
</evidence>
<keyword evidence="4" id="KW-1185">Reference proteome</keyword>
<reference evidence="4" key="2">
    <citation type="submission" date="2024-07" db="EMBL/GenBank/DDBJ databases">
        <title>Pseudomonas strain that inhibits Aeromonas fish pathogens.</title>
        <authorList>
            <person name="Wildschutte H."/>
        </authorList>
    </citation>
    <scope>NUCLEOTIDE SEQUENCE [LARGE SCALE GENOMIC DNA]</scope>
    <source>
        <strain evidence="4">n60</strain>
    </source>
</reference>
<evidence type="ECO:0000313" key="4">
    <source>
        <dbReference type="Proteomes" id="UP001560293"/>
    </source>
</evidence>
<dbReference type="RefSeq" id="WP_061229273.1">
    <property type="nucleotide sequence ID" value="NZ_CP143053.1"/>
</dbReference>
<proteinExistence type="predicted"/>
<dbReference type="CDD" id="cd01610">
    <property type="entry name" value="PAP2_like"/>
    <property type="match status" value="1"/>
</dbReference>
<gene>
    <name evidence="1" type="ORF">AB6N35_04915</name>
    <name evidence="2" type="ORF">EDD19_103152</name>
</gene>
<reference evidence="2 3" key="1">
    <citation type="submission" date="2019-03" db="EMBL/GenBank/DDBJ databases">
        <title>Root nodule microbial communities of legume samples collected from USA, Mexico and Botswana.</title>
        <authorList>
            <person name="Hirsch A."/>
        </authorList>
    </citation>
    <scope>NUCLEOTIDE SEQUENCE [LARGE SCALE GENOMIC DNA]</scope>
    <source>
        <strain evidence="2 3">55</strain>
    </source>
</reference>
<comment type="caution">
    <text evidence="2">The sequence shown here is derived from an EMBL/GenBank/DDBJ whole genome shotgun (WGS) entry which is preliminary data.</text>
</comment>
<accession>A0A4R3ZXY6</accession>
<reference evidence="1" key="3">
    <citation type="submission" date="2024-07" db="EMBL/GenBank/DDBJ databases">
        <authorList>
            <person name="Wildschutte H."/>
        </authorList>
    </citation>
    <scope>NUCLEOTIDE SEQUENCE</scope>
    <source>
        <strain evidence="1">N60</strain>
    </source>
</reference>
<sequence>MVADAGDTRIAEGAPDAAGAAVAFGPGLAPAALLTEVFAPWVVLTIGSVHLGRQVGSTRWGVAAAAGLGVVPQAAITWRVRRKALSDHHVTRREDRPLVIAGIAVSVATLLAAQQRRGAPDELRRMTRAALVALGVAGSATLKVKVSFHTAVLSGVIAVLARELSPRYWRLLVLVPPVAWARVRISHHTPIETAAGAAIGLACGHLAGGRAGSPASAAAAHQP</sequence>
<dbReference type="Proteomes" id="UP001560293">
    <property type="component" value="Unassembled WGS sequence"/>
</dbReference>
<dbReference type="GeneID" id="89532004"/>
<protein>
    <submittedName>
        <fullName evidence="2">Uncharacterized protein</fullName>
    </submittedName>
</protein>
<organism evidence="2 3">
    <name type="scientific">Dietzia cinnamea</name>
    <dbReference type="NCBI Taxonomy" id="321318"/>
    <lineage>
        <taxon>Bacteria</taxon>
        <taxon>Bacillati</taxon>
        <taxon>Actinomycetota</taxon>
        <taxon>Actinomycetes</taxon>
        <taxon>Mycobacteriales</taxon>
        <taxon>Dietziaceae</taxon>
        <taxon>Dietzia</taxon>
    </lineage>
</organism>
<dbReference type="SUPFAM" id="SSF48317">
    <property type="entry name" value="Acid phosphatase/Vanadium-dependent haloperoxidase"/>
    <property type="match status" value="1"/>
</dbReference>